<reference evidence="15 16" key="1">
    <citation type="submission" date="2021-02" db="EMBL/GenBank/DDBJ databases">
        <title>Porcisia hertigi Genome sequencing and assembly.</title>
        <authorList>
            <person name="Almutairi H."/>
            <person name="Gatherer D."/>
        </authorList>
    </citation>
    <scope>NUCLEOTIDE SEQUENCE [LARGE SCALE GENOMIC DNA]</scope>
    <source>
        <strain evidence="15 16">C119</strain>
    </source>
</reference>
<dbReference type="RefSeq" id="XP_067758609.1">
    <property type="nucleotide sequence ID" value="XM_067902716.1"/>
</dbReference>
<gene>
    <name evidence="15" type="ORF">JKF63_06767</name>
</gene>
<evidence type="ECO:0000256" key="14">
    <source>
        <dbReference type="SAM" id="Phobius"/>
    </source>
</evidence>
<evidence type="ECO:0000256" key="5">
    <source>
        <dbReference type="ARBA" id="ARBA00022692"/>
    </source>
</evidence>
<evidence type="ECO:0000256" key="11">
    <source>
        <dbReference type="ARBA" id="ARBA00023264"/>
    </source>
</evidence>
<keyword evidence="9 14" id="KW-0472">Membrane</keyword>
<keyword evidence="11" id="KW-1208">Phospholipid metabolism</keyword>
<dbReference type="GO" id="GO:0006659">
    <property type="term" value="P:phosphatidylserine biosynthetic process"/>
    <property type="evidence" value="ECO:0007669"/>
    <property type="project" value="InterPro"/>
</dbReference>
<feature type="compositionally biased region" description="Low complexity" evidence="13">
    <location>
        <begin position="54"/>
        <end position="65"/>
    </location>
</feature>
<keyword evidence="10" id="KW-0594">Phospholipid biosynthesis</keyword>
<evidence type="ECO:0000256" key="7">
    <source>
        <dbReference type="ARBA" id="ARBA00022989"/>
    </source>
</evidence>
<comment type="subcellular location">
    <subcellularLocation>
        <location evidence="1">Endoplasmic reticulum membrane</location>
        <topology evidence="1">Multi-pass membrane protein</topology>
    </subcellularLocation>
</comment>
<comment type="pathway">
    <text evidence="12">Phospholipid metabolism.</text>
</comment>
<organism evidence="15 16">
    <name type="scientific">Porcisia hertigi</name>
    <dbReference type="NCBI Taxonomy" id="2761500"/>
    <lineage>
        <taxon>Eukaryota</taxon>
        <taxon>Discoba</taxon>
        <taxon>Euglenozoa</taxon>
        <taxon>Kinetoplastea</taxon>
        <taxon>Metakinetoplastina</taxon>
        <taxon>Trypanosomatida</taxon>
        <taxon>Trypanosomatidae</taxon>
        <taxon>Leishmaniinae</taxon>
        <taxon>Porcisia</taxon>
    </lineage>
</organism>
<dbReference type="OrthoDB" id="10265393at2759"/>
<keyword evidence="8" id="KW-0443">Lipid metabolism</keyword>
<feature type="transmembrane region" description="Helical" evidence="14">
    <location>
        <begin position="128"/>
        <end position="150"/>
    </location>
</feature>
<keyword evidence="5 14" id="KW-0812">Transmembrane</keyword>
<accession>A0A836I149</accession>
<dbReference type="EMBL" id="JAFJZO010000014">
    <property type="protein sequence ID" value="KAG5509457.1"/>
    <property type="molecule type" value="Genomic_DNA"/>
</dbReference>
<dbReference type="Proteomes" id="UP000674318">
    <property type="component" value="Unassembled WGS sequence"/>
</dbReference>
<comment type="caution">
    <text evidence="15">The sequence shown here is derived from an EMBL/GenBank/DDBJ whole genome shotgun (WGS) entry which is preliminary data.</text>
</comment>
<evidence type="ECO:0000256" key="12">
    <source>
        <dbReference type="ARBA" id="ARBA00025707"/>
    </source>
</evidence>
<feature type="transmembrane region" description="Helical" evidence="14">
    <location>
        <begin position="104"/>
        <end position="122"/>
    </location>
</feature>
<evidence type="ECO:0000256" key="10">
    <source>
        <dbReference type="ARBA" id="ARBA00023209"/>
    </source>
</evidence>
<dbReference type="GeneID" id="94292793"/>
<evidence type="ECO:0000313" key="15">
    <source>
        <dbReference type="EMBL" id="KAG5509457.1"/>
    </source>
</evidence>
<evidence type="ECO:0000256" key="13">
    <source>
        <dbReference type="SAM" id="MobiDB-lite"/>
    </source>
</evidence>
<feature type="transmembrane region" description="Helical" evidence="14">
    <location>
        <begin position="413"/>
        <end position="432"/>
    </location>
</feature>
<feature type="region of interest" description="Disordered" evidence="13">
    <location>
        <begin position="1"/>
        <end position="95"/>
    </location>
</feature>
<feature type="transmembrane region" description="Helical" evidence="14">
    <location>
        <begin position="162"/>
        <end position="183"/>
    </location>
</feature>
<dbReference type="PANTHER" id="PTHR15362">
    <property type="entry name" value="PHOSPHATIDYLINOSITOL SYNTHASE"/>
    <property type="match status" value="1"/>
</dbReference>
<keyword evidence="3" id="KW-0444">Lipid biosynthesis</keyword>
<keyword evidence="16" id="KW-1185">Reference proteome</keyword>
<dbReference type="Pfam" id="PF03034">
    <property type="entry name" value="PSS"/>
    <property type="match status" value="1"/>
</dbReference>
<evidence type="ECO:0008006" key="17">
    <source>
        <dbReference type="Google" id="ProtNLM"/>
    </source>
</evidence>
<evidence type="ECO:0000256" key="6">
    <source>
        <dbReference type="ARBA" id="ARBA00022824"/>
    </source>
</evidence>
<dbReference type="KEGG" id="phet:94292793"/>
<feature type="transmembrane region" description="Helical" evidence="14">
    <location>
        <begin position="452"/>
        <end position="474"/>
    </location>
</feature>
<evidence type="ECO:0000256" key="2">
    <source>
        <dbReference type="ARBA" id="ARBA00005189"/>
    </source>
</evidence>
<feature type="transmembrane region" description="Helical" evidence="14">
    <location>
        <begin position="222"/>
        <end position="241"/>
    </location>
</feature>
<name>A0A836I149_9TRYP</name>
<dbReference type="PANTHER" id="PTHR15362:SF7">
    <property type="entry name" value="PHOSPHATIDYLSERINE SYNTHASE 2"/>
    <property type="match status" value="1"/>
</dbReference>
<dbReference type="AlphaFoldDB" id="A0A836I149"/>
<feature type="transmembrane region" description="Helical" evidence="14">
    <location>
        <begin position="486"/>
        <end position="507"/>
    </location>
</feature>
<evidence type="ECO:0000256" key="1">
    <source>
        <dbReference type="ARBA" id="ARBA00004477"/>
    </source>
</evidence>
<keyword evidence="4" id="KW-0808">Transferase</keyword>
<dbReference type="GO" id="GO:0106245">
    <property type="term" value="F:L-serine-phosphatidylethanolamine phosphatidyltransferase activity"/>
    <property type="evidence" value="ECO:0007669"/>
    <property type="project" value="InterPro"/>
</dbReference>
<keyword evidence="6" id="KW-0256">Endoplasmic reticulum</keyword>
<protein>
    <recommendedName>
        <fullName evidence="17">Phosphatidylserine synthase</fullName>
    </recommendedName>
</protein>
<evidence type="ECO:0000256" key="4">
    <source>
        <dbReference type="ARBA" id="ARBA00022679"/>
    </source>
</evidence>
<dbReference type="InterPro" id="IPR004277">
    <property type="entry name" value="PSS"/>
</dbReference>
<evidence type="ECO:0000313" key="16">
    <source>
        <dbReference type="Proteomes" id="UP000674318"/>
    </source>
</evidence>
<sequence length="532" mass="60547">MHRDRNGRASDAEHQRPVCKAVDAPNGTGPTLKSSKERGAGGWRGNGACEDHLTLQSSSLSVQSTDKPPESVSPAHRADEPFKPENPSSDELDLGERTSSPHTVFVLIGILLFVLLLLHYYYYPQLSVVVKVKIGLCAASIVFIGFAAVHLPDSLIVRPHPVVWRAVLALGVLYLVFLTFMIFQDMETVRSIMGYYDESLLRPLPERSYAADCRITTKEDPWLLFNTAMDIFVLAHSLGYIVKTLVLRDWRMVMAVSLGFEVIEVTFQHVLPNFRECWWDHIILDVLICNTGGMLVGMWLLRQVNAKQYKWIALKEAPTVRGKAKRLLRQLGPRSFERYNWNIFQSSTRFFQVSGILLLILLQELNCFTLKAILQMEPTHHLVAARLTLWALLGTSALREVYEFMTNPRVKRIGTAAWVTILALVMETTWIIKMAVEGHYFQDACMPIHVLVPWMAAIASFLIWLVLYFGVLSLEQRNRRWGVAHIVVNFFFYAAVMSVLALFLMGLPDLQIGRQAFESAMAPYERYITSWR</sequence>
<proteinExistence type="predicted"/>
<keyword evidence="7 14" id="KW-1133">Transmembrane helix</keyword>
<evidence type="ECO:0000256" key="8">
    <source>
        <dbReference type="ARBA" id="ARBA00023098"/>
    </source>
</evidence>
<comment type="pathway">
    <text evidence="2">Lipid metabolism.</text>
</comment>
<dbReference type="GO" id="GO:0005789">
    <property type="term" value="C:endoplasmic reticulum membrane"/>
    <property type="evidence" value="ECO:0007669"/>
    <property type="project" value="UniProtKB-SubCell"/>
</dbReference>
<feature type="transmembrane region" description="Helical" evidence="14">
    <location>
        <begin position="282"/>
        <end position="301"/>
    </location>
</feature>
<feature type="compositionally biased region" description="Basic and acidic residues" evidence="13">
    <location>
        <begin position="1"/>
        <end position="16"/>
    </location>
</feature>
<evidence type="ECO:0000256" key="9">
    <source>
        <dbReference type="ARBA" id="ARBA00023136"/>
    </source>
</evidence>
<evidence type="ECO:0000256" key="3">
    <source>
        <dbReference type="ARBA" id="ARBA00022516"/>
    </source>
</evidence>